<evidence type="ECO:0000313" key="5">
    <source>
        <dbReference type="Proteomes" id="UP001497516"/>
    </source>
</evidence>
<feature type="region of interest" description="Disordered" evidence="2">
    <location>
        <begin position="53"/>
        <end position="172"/>
    </location>
</feature>
<dbReference type="PANTHER" id="PTHR33155:SF4">
    <property type="entry name" value="PROTEIN FANTASTIC FOUR 3"/>
    <property type="match status" value="1"/>
</dbReference>
<evidence type="ECO:0000313" key="4">
    <source>
        <dbReference type="EMBL" id="CAL1411403.1"/>
    </source>
</evidence>
<dbReference type="PANTHER" id="PTHR33155">
    <property type="entry name" value="FANTASTIC FOUR-LIKE PROTEIN (DUF3049)"/>
    <property type="match status" value="1"/>
</dbReference>
<organism evidence="4 5">
    <name type="scientific">Linum trigynum</name>
    <dbReference type="NCBI Taxonomy" id="586398"/>
    <lineage>
        <taxon>Eukaryota</taxon>
        <taxon>Viridiplantae</taxon>
        <taxon>Streptophyta</taxon>
        <taxon>Embryophyta</taxon>
        <taxon>Tracheophyta</taxon>
        <taxon>Spermatophyta</taxon>
        <taxon>Magnoliopsida</taxon>
        <taxon>eudicotyledons</taxon>
        <taxon>Gunneridae</taxon>
        <taxon>Pentapetalae</taxon>
        <taxon>rosids</taxon>
        <taxon>fabids</taxon>
        <taxon>Malpighiales</taxon>
        <taxon>Linaceae</taxon>
        <taxon>Linum</taxon>
    </lineage>
</organism>
<dbReference type="InterPro" id="IPR021410">
    <property type="entry name" value="FAF"/>
</dbReference>
<gene>
    <name evidence="4" type="ORF">LTRI10_LOCUS50762</name>
</gene>
<dbReference type="AlphaFoldDB" id="A0AAV2GNK7"/>
<evidence type="ECO:0000256" key="1">
    <source>
        <dbReference type="ARBA" id="ARBA00008690"/>
    </source>
</evidence>
<feature type="compositionally biased region" description="Polar residues" evidence="2">
    <location>
        <begin position="126"/>
        <end position="137"/>
    </location>
</feature>
<reference evidence="4 5" key="1">
    <citation type="submission" date="2024-04" db="EMBL/GenBank/DDBJ databases">
        <authorList>
            <person name="Fracassetti M."/>
        </authorList>
    </citation>
    <scope>NUCLEOTIDE SEQUENCE [LARGE SCALE GENOMIC DNA]</scope>
</reference>
<evidence type="ECO:0000256" key="2">
    <source>
        <dbReference type="SAM" id="MobiDB-lite"/>
    </source>
</evidence>
<feature type="compositionally biased region" description="Polar residues" evidence="2">
    <location>
        <begin position="74"/>
        <end position="94"/>
    </location>
</feature>
<name>A0AAV2GNK7_9ROSI</name>
<evidence type="ECO:0000259" key="3">
    <source>
        <dbReference type="Pfam" id="PF11250"/>
    </source>
</evidence>
<comment type="similarity">
    <text evidence="1">Belongs to the fantastic four family.</text>
</comment>
<feature type="domain" description="FAF" evidence="3">
    <location>
        <begin position="164"/>
        <end position="216"/>
    </location>
</feature>
<protein>
    <recommendedName>
        <fullName evidence="3">FAF domain-containing protein</fullName>
    </recommendedName>
</protein>
<dbReference type="Pfam" id="PF11250">
    <property type="entry name" value="FAF"/>
    <property type="match status" value="1"/>
</dbReference>
<dbReference type="EMBL" id="OZ034822">
    <property type="protein sequence ID" value="CAL1411403.1"/>
    <property type="molecule type" value="Genomic_DNA"/>
</dbReference>
<keyword evidence="5" id="KW-1185">Reference proteome</keyword>
<feature type="region of interest" description="Disordered" evidence="2">
    <location>
        <begin position="228"/>
        <end position="263"/>
    </location>
</feature>
<accession>A0AAV2GNK7</accession>
<dbReference type="Proteomes" id="UP001497516">
    <property type="component" value="Chromosome 9"/>
</dbReference>
<sequence length="303" mass="33030">MGTIVFQGLQSCLESQMADPRTLRLRLSAPKPSHHSLELSLKPSEWGGWSFLQTLSESDPTPPSSPILKPASTPYASKPSSLSDRSLQLCTENLGSETGSDSASATDDDRNYLFSPSPPREAGPQPESNSPTPTTGVEESRPAVCGKYKRSRRGGCNSAARRDFPPPLTTMKGPEVVRVRRPHREGGRLVIEAVKCRSQPSCFEAERIDGRLRLHLVRDFDSSSSSVTASEKIAEGNGEILSREGEEIMTESESSRSRSMNNINTNSNTAWRCVAGGGQYDNKNGKGLFNWEPFWAATASLQV</sequence>
<proteinExistence type="inferred from homology"/>
<dbReference type="InterPro" id="IPR046431">
    <property type="entry name" value="FAF_dom"/>
</dbReference>
<feature type="compositionally biased region" description="Low complexity" evidence="2">
    <location>
        <begin position="95"/>
        <end position="105"/>
    </location>
</feature>